<keyword evidence="3" id="KW-1185">Reference proteome</keyword>
<dbReference type="OrthoDB" id="10263919at2759"/>
<organism evidence="2 3">
    <name type="scientific">Chrysochromulina tobinii</name>
    <dbReference type="NCBI Taxonomy" id="1460289"/>
    <lineage>
        <taxon>Eukaryota</taxon>
        <taxon>Haptista</taxon>
        <taxon>Haptophyta</taxon>
        <taxon>Prymnesiophyceae</taxon>
        <taxon>Prymnesiales</taxon>
        <taxon>Chrysochromulinaceae</taxon>
        <taxon>Chrysochromulina</taxon>
    </lineage>
</organism>
<dbReference type="EMBL" id="JWZX01001239">
    <property type="protein sequence ID" value="KOO34396.1"/>
    <property type="molecule type" value="Genomic_DNA"/>
</dbReference>
<sequence>MNALADAAFLSRPEMPSQEVHGASYGVPYSDTEYQAMGLSMSGMTAAGLLAGATGGVAAMRSLVNTVPALPGPGRHLQILDHTVHRIDAHTKANGEEEKEMVVSNLRHFTLKIGVLDARVGRRDAELPLKAELLYENGQLVEQLATCEPLLVGKTEVVAMQGIALFKLRITSLSSHRDKQRFRIRVSPIDTNLLLHEPGLSVVTTPMKCVTKLSHRSSGGSSSKGIEGEGEGEGE</sequence>
<feature type="non-terminal residue" evidence="2">
    <location>
        <position position="235"/>
    </location>
</feature>
<proteinExistence type="predicted"/>
<evidence type="ECO:0000256" key="1">
    <source>
        <dbReference type="SAM" id="MobiDB-lite"/>
    </source>
</evidence>
<dbReference type="Proteomes" id="UP000037460">
    <property type="component" value="Unassembled WGS sequence"/>
</dbReference>
<feature type="region of interest" description="Disordered" evidence="1">
    <location>
        <begin position="213"/>
        <end position="235"/>
    </location>
</feature>
<evidence type="ECO:0000313" key="3">
    <source>
        <dbReference type="Proteomes" id="UP000037460"/>
    </source>
</evidence>
<evidence type="ECO:0000313" key="2">
    <source>
        <dbReference type="EMBL" id="KOO34396.1"/>
    </source>
</evidence>
<comment type="caution">
    <text evidence="2">The sequence shown here is derived from an EMBL/GenBank/DDBJ whole genome shotgun (WGS) entry which is preliminary data.</text>
</comment>
<gene>
    <name evidence="2" type="ORF">Ctob_008287</name>
</gene>
<dbReference type="AlphaFoldDB" id="A0A0M0K6A0"/>
<name>A0A0M0K6A0_9EUKA</name>
<reference evidence="3" key="1">
    <citation type="journal article" date="2015" name="PLoS Genet.">
        <title>Genome Sequence and Transcriptome Analyses of Chrysochromulina tobin: Metabolic Tools for Enhanced Algal Fitness in the Prominent Order Prymnesiales (Haptophyceae).</title>
        <authorList>
            <person name="Hovde B.T."/>
            <person name="Deodato C.R."/>
            <person name="Hunsperger H.M."/>
            <person name="Ryken S.A."/>
            <person name="Yost W."/>
            <person name="Jha R.K."/>
            <person name="Patterson J."/>
            <person name="Monnat R.J. Jr."/>
            <person name="Barlow S.B."/>
            <person name="Starkenburg S.R."/>
            <person name="Cattolico R.A."/>
        </authorList>
    </citation>
    <scope>NUCLEOTIDE SEQUENCE</scope>
    <source>
        <strain evidence="3">CCMP291</strain>
    </source>
</reference>
<accession>A0A0M0K6A0</accession>
<protein>
    <submittedName>
        <fullName evidence="2">Uncharacterized protein</fullName>
    </submittedName>
</protein>